<dbReference type="EMBL" id="JACASE010000018">
    <property type="protein sequence ID" value="KAF6395439.1"/>
    <property type="molecule type" value="Genomic_DNA"/>
</dbReference>
<accession>A0A7J8BAD4</accession>
<proteinExistence type="predicted"/>
<gene>
    <name evidence="1" type="ORF">HJG63_009994</name>
</gene>
<reference evidence="1 2" key="1">
    <citation type="journal article" date="2020" name="Nature">
        <title>Six reference-quality genomes reveal evolution of bat adaptations.</title>
        <authorList>
            <person name="Jebb D."/>
            <person name="Huang Z."/>
            <person name="Pippel M."/>
            <person name="Hughes G.M."/>
            <person name="Lavrichenko K."/>
            <person name="Devanna P."/>
            <person name="Winkler S."/>
            <person name="Jermiin L.S."/>
            <person name="Skirmuntt E.C."/>
            <person name="Katzourakis A."/>
            <person name="Burkitt-Gray L."/>
            <person name="Ray D.A."/>
            <person name="Sullivan K.A.M."/>
            <person name="Roscito J.G."/>
            <person name="Kirilenko B.M."/>
            <person name="Davalos L.M."/>
            <person name="Corthals A.P."/>
            <person name="Power M.L."/>
            <person name="Jones G."/>
            <person name="Ransome R.D."/>
            <person name="Dechmann D.K.N."/>
            <person name="Locatelli A.G."/>
            <person name="Puechmaille S.J."/>
            <person name="Fedrigo O."/>
            <person name="Jarvis E.D."/>
            <person name="Hiller M."/>
            <person name="Vernes S.C."/>
            <person name="Myers E.W."/>
            <person name="Teeling E.C."/>
        </authorList>
    </citation>
    <scope>NUCLEOTIDE SEQUENCE [LARGE SCALE GENOMIC DNA]</scope>
    <source>
        <strain evidence="1">MRouAeg1</strain>
        <tissue evidence="1">Muscle</tissue>
    </source>
</reference>
<dbReference type="AlphaFoldDB" id="A0A7J8BAD4"/>
<name>A0A7J8BAD4_ROUAE</name>
<protein>
    <submittedName>
        <fullName evidence="1">Uncharacterized protein</fullName>
    </submittedName>
</protein>
<dbReference type="Proteomes" id="UP000593571">
    <property type="component" value="Unassembled WGS sequence"/>
</dbReference>
<evidence type="ECO:0000313" key="2">
    <source>
        <dbReference type="Proteomes" id="UP000593571"/>
    </source>
</evidence>
<sequence length="134" mass="14708">MRRCPTPLIIREMQIKATMSYHLTATRMVTIRNTDKRAKQKTSNGEGVQKLELLWTVGGNVTAALENSMGILKFFFFLNRITTSSISSASGNKYPKELAEESPTDSCALMFTAALFTITPAKGGRSPSVCQQIG</sequence>
<evidence type="ECO:0000313" key="1">
    <source>
        <dbReference type="EMBL" id="KAF6395439.1"/>
    </source>
</evidence>
<comment type="caution">
    <text evidence="1">The sequence shown here is derived from an EMBL/GenBank/DDBJ whole genome shotgun (WGS) entry which is preliminary data.</text>
</comment>
<keyword evidence="2" id="KW-1185">Reference proteome</keyword>
<organism evidence="1 2">
    <name type="scientific">Rousettus aegyptiacus</name>
    <name type="common">Egyptian fruit bat</name>
    <name type="synonym">Pteropus aegyptiacus</name>
    <dbReference type="NCBI Taxonomy" id="9407"/>
    <lineage>
        <taxon>Eukaryota</taxon>
        <taxon>Metazoa</taxon>
        <taxon>Chordata</taxon>
        <taxon>Craniata</taxon>
        <taxon>Vertebrata</taxon>
        <taxon>Euteleostomi</taxon>
        <taxon>Mammalia</taxon>
        <taxon>Eutheria</taxon>
        <taxon>Laurasiatheria</taxon>
        <taxon>Chiroptera</taxon>
        <taxon>Yinpterochiroptera</taxon>
        <taxon>Pteropodoidea</taxon>
        <taxon>Pteropodidae</taxon>
        <taxon>Rousettinae</taxon>
        <taxon>Rousettus</taxon>
    </lineage>
</organism>